<dbReference type="InterPro" id="IPR037185">
    <property type="entry name" value="EmrE-like"/>
</dbReference>
<dbReference type="InterPro" id="IPR026505">
    <property type="entry name" value="Solute_c_fam_35_mem_F3/F4"/>
</dbReference>
<dbReference type="EMBL" id="BDGG01000003">
    <property type="protein sequence ID" value="GAU95906.1"/>
    <property type="molecule type" value="Genomic_DNA"/>
</dbReference>
<keyword evidence="1" id="KW-0472">Membrane</keyword>
<dbReference type="PANTHER" id="PTHR19346:SF4">
    <property type="entry name" value="SUGAR PHOSPHATE TRANSPORTER DOMAIN-CONTAINING PROTEIN"/>
    <property type="match status" value="1"/>
</dbReference>
<evidence type="ECO:0000256" key="1">
    <source>
        <dbReference type="SAM" id="Phobius"/>
    </source>
</evidence>
<organism evidence="2 3">
    <name type="scientific">Ramazzottius varieornatus</name>
    <name type="common">Water bear</name>
    <name type="synonym">Tardigrade</name>
    <dbReference type="NCBI Taxonomy" id="947166"/>
    <lineage>
        <taxon>Eukaryota</taxon>
        <taxon>Metazoa</taxon>
        <taxon>Ecdysozoa</taxon>
        <taxon>Tardigrada</taxon>
        <taxon>Eutardigrada</taxon>
        <taxon>Parachela</taxon>
        <taxon>Hypsibioidea</taxon>
        <taxon>Ramazzottiidae</taxon>
        <taxon>Ramazzottius</taxon>
    </lineage>
</organism>
<evidence type="ECO:0008006" key="4">
    <source>
        <dbReference type="Google" id="ProtNLM"/>
    </source>
</evidence>
<protein>
    <recommendedName>
        <fullName evidence="4">EamA domain-containing protein</fullName>
    </recommendedName>
</protein>
<dbReference type="OrthoDB" id="10062838at2759"/>
<sequence length="218" mass="24462">MAVLGSCFCLSAHQVTHHRLPLFFNFDYELMIDSCRVFTPNLFPMPTRTKQPLPLPFSSPLEVFFSYWPLRLVLKLAGVEEWHWSTVPWAYLLGSCLVTLALAFLYTLCLTLSSPFFVSLGELLNLAVSGVCDYFFRSVPPPPLQIVGSVVIALAFVVLILPDEKLSIDVKGRIGRKKPLQTEQGTSHVSIEVSETYKYSDAELAFHEFSGVSGRRRG</sequence>
<evidence type="ECO:0000313" key="3">
    <source>
        <dbReference type="Proteomes" id="UP000186922"/>
    </source>
</evidence>
<dbReference type="AlphaFoldDB" id="A0A1D1V257"/>
<feature type="transmembrane region" description="Helical" evidence="1">
    <location>
        <begin position="89"/>
        <end position="109"/>
    </location>
</feature>
<feature type="transmembrane region" description="Helical" evidence="1">
    <location>
        <begin position="142"/>
        <end position="161"/>
    </location>
</feature>
<accession>A0A1D1V257</accession>
<comment type="caution">
    <text evidence="2">The sequence shown here is derived from an EMBL/GenBank/DDBJ whole genome shotgun (WGS) entry which is preliminary data.</text>
</comment>
<dbReference type="Proteomes" id="UP000186922">
    <property type="component" value="Unassembled WGS sequence"/>
</dbReference>
<name>A0A1D1V257_RAMVA</name>
<reference evidence="2 3" key="1">
    <citation type="journal article" date="2016" name="Nat. Commun.">
        <title>Extremotolerant tardigrade genome and improved radiotolerance of human cultured cells by tardigrade-unique protein.</title>
        <authorList>
            <person name="Hashimoto T."/>
            <person name="Horikawa D.D."/>
            <person name="Saito Y."/>
            <person name="Kuwahara H."/>
            <person name="Kozuka-Hata H."/>
            <person name="Shin-I T."/>
            <person name="Minakuchi Y."/>
            <person name="Ohishi K."/>
            <person name="Motoyama A."/>
            <person name="Aizu T."/>
            <person name="Enomoto A."/>
            <person name="Kondo K."/>
            <person name="Tanaka S."/>
            <person name="Hara Y."/>
            <person name="Koshikawa S."/>
            <person name="Sagara H."/>
            <person name="Miura T."/>
            <person name="Yokobori S."/>
            <person name="Miyagawa K."/>
            <person name="Suzuki Y."/>
            <person name="Kubo T."/>
            <person name="Oyama M."/>
            <person name="Kohara Y."/>
            <person name="Fujiyama A."/>
            <person name="Arakawa K."/>
            <person name="Katayama T."/>
            <person name="Toyoda A."/>
            <person name="Kunieda T."/>
        </authorList>
    </citation>
    <scope>NUCLEOTIDE SEQUENCE [LARGE SCALE GENOMIC DNA]</scope>
    <source>
        <strain evidence="2 3">YOKOZUNA-1</strain>
    </source>
</reference>
<dbReference type="PANTHER" id="PTHR19346">
    <property type="entry name" value="SUGAR PHOSPHATE TRANSPORTER DOMAIN-CONTAINING PROTEIN"/>
    <property type="match status" value="1"/>
</dbReference>
<keyword evidence="3" id="KW-1185">Reference proteome</keyword>
<evidence type="ECO:0000313" key="2">
    <source>
        <dbReference type="EMBL" id="GAU95906.1"/>
    </source>
</evidence>
<keyword evidence="1" id="KW-0812">Transmembrane</keyword>
<proteinExistence type="predicted"/>
<gene>
    <name evidence="2" type="primary">RvY_07436</name>
    <name evidence="2" type="synonym">RvY_07436.1</name>
    <name evidence="2" type="ORF">RvY_07436-1</name>
</gene>
<dbReference type="SUPFAM" id="SSF103481">
    <property type="entry name" value="Multidrug resistance efflux transporter EmrE"/>
    <property type="match status" value="1"/>
</dbReference>
<keyword evidence="1" id="KW-1133">Transmembrane helix</keyword>